<dbReference type="InterPro" id="IPR053134">
    <property type="entry name" value="RNA-dir_DNA_polymerase"/>
</dbReference>
<dbReference type="GO" id="GO:0004523">
    <property type="term" value="F:RNA-DNA hybrid ribonuclease activity"/>
    <property type="evidence" value="ECO:0007669"/>
    <property type="project" value="UniProtKB-EC"/>
</dbReference>
<evidence type="ECO:0000256" key="2">
    <source>
        <dbReference type="ARBA" id="ARBA00012180"/>
    </source>
</evidence>
<dbReference type="PANTHER" id="PTHR24559">
    <property type="entry name" value="TRANSPOSON TY3-I GAG-POL POLYPROTEIN"/>
    <property type="match status" value="1"/>
</dbReference>
<keyword evidence="5" id="KW-1185">Reference proteome</keyword>
<dbReference type="SUPFAM" id="SSF56672">
    <property type="entry name" value="DNA/RNA polymerases"/>
    <property type="match status" value="1"/>
</dbReference>
<evidence type="ECO:0000313" key="5">
    <source>
        <dbReference type="Proteomes" id="UP001274896"/>
    </source>
</evidence>
<dbReference type="AlphaFoldDB" id="A0AAE0RJE9"/>
<dbReference type="InterPro" id="IPR043128">
    <property type="entry name" value="Rev_trsase/Diguanyl_cyclase"/>
</dbReference>
<organism evidence="4 5">
    <name type="scientific">Hemibagrus guttatus</name>
    <dbReference type="NCBI Taxonomy" id="175788"/>
    <lineage>
        <taxon>Eukaryota</taxon>
        <taxon>Metazoa</taxon>
        <taxon>Chordata</taxon>
        <taxon>Craniata</taxon>
        <taxon>Vertebrata</taxon>
        <taxon>Euteleostomi</taxon>
        <taxon>Actinopterygii</taxon>
        <taxon>Neopterygii</taxon>
        <taxon>Teleostei</taxon>
        <taxon>Ostariophysi</taxon>
        <taxon>Siluriformes</taxon>
        <taxon>Bagridae</taxon>
        <taxon>Hemibagrus</taxon>
    </lineage>
</organism>
<dbReference type="EMBL" id="JAUCMX010000002">
    <property type="protein sequence ID" value="KAK3554533.1"/>
    <property type="molecule type" value="Genomic_DNA"/>
</dbReference>
<dbReference type="Gene3D" id="3.30.70.270">
    <property type="match status" value="1"/>
</dbReference>
<feature type="domain" description="Reverse transcriptase" evidence="3">
    <location>
        <begin position="38"/>
        <end position="130"/>
    </location>
</feature>
<comment type="similarity">
    <text evidence="1">Belongs to the beta type-B retroviral polymerase family. HERV class-II K(HML-2) pol subfamily.</text>
</comment>
<dbReference type="Gene3D" id="3.10.10.10">
    <property type="entry name" value="HIV Type 1 Reverse Transcriptase, subunit A, domain 1"/>
    <property type="match status" value="1"/>
</dbReference>
<dbReference type="Pfam" id="PF00078">
    <property type="entry name" value="RVT_1"/>
    <property type="match status" value="1"/>
</dbReference>
<name>A0AAE0RJE9_9TELE</name>
<accession>A0AAE0RJE9</accession>
<evidence type="ECO:0000313" key="4">
    <source>
        <dbReference type="EMBL" id="KAK3554533.1"/>
    </source>
</evidence>
<feature type="non-terminal residue" evidence="4">
    <location>
        <position position="1"/>
    </location>
</feature>
<evidence type="ECO:0000259" key="3">
    <source>
        <dbReference type="Pfam" id="PF00078"/>
    </source>
</evidence>
<sequence>HLSPHREPPLYPPECFLEDPQKIIPFLTQCRIQFRLQPLAFPMEESRGLNQITIKNGYLLPLISSAFELLQDAVIFTKLGLHNAYHLVRIREGGEWKTAFNTPSGHYEYLVMPFGLTNTPIVFQNLVNDVQ</sequence>
<dbReference type="InterPro" id="IPR000477">
    <property type="entry name" value="RT_dom"/>
</dbReference>
<reference evidence="4" key="1">
    <citation type="submission" date="2023-06" db="EMBL/GenBank/DDBJ databases">
        <title>Male Hemibagrus guttatus genome.</title>
        <authorList>
            <person name="Bian C."/>
        </authorList>
    </citation>
    <scope>NUCLEOTIDE SEQUENCE</scope>
    <source>
        <strain evidence="4">Male_cb2023</strain>
        <tissue evidence="4">Muscle</tissue>
    </source>
</reference>
<evidence type="ECO:0000256" key="1">
    <source>
        <dbReference type="ARBA" id="ARBA00010879"/>
    </source>
</evidence>
<dbReference type="EC" id="3.1.26.4" evidence="2"/>
<comment type="caution">
    <text evidence="4">The sequence shown here is derived from an EMBL/GenBank/DDBJ whole genome shotgun (WGS) entry which is preliminary data.</text>
</comment>
<dbReference type="Proteomes" id="UP001274896">
    <property type="component" value="Unassembled WGS sequence"/>
</dbReference>
<protein>
    <recommendedName>
        <fullName evidence="2">ribonuclease H</fullName>
        <ecNumber evidence="2">3.1.26.4</ecNumber>
    </recommendedName>
</protein>
<proteinExistence type="inferred from homology"/>
<dbReference type="InterPro" id="IPR043502">
    <property type="entry name" value="DNA/RNA_pol_sf"/>
</dbReference>
<dbReference type="CDD" id="cd01647">
    <property type="entry name" value="RT_LTR"/>
    <property type="match status" value="1"/>
</dbReference>
<dbReference type="PANTHER" id="PTHR24559:SF440">
    <property type="entry name" value="RIBONUCLEASE H"/>
    <property type="match status" value="1"/>
</dbReference>
<gene>
    <name evidence="4" type="ORF">QTP70_024443</name>
</gene>